<dbReference type="Pfam" id="PF00534">
    <property type="entry name" value="Glycos_transf_1"/>
    <property type="match status" value="1"/>
</dbReference>
<feature type="domain" description="Glycosyl transferase family 1" evidence="1">
    <location>
        <begin position="221"/>
        <end position="371"/>
    </location>
</feature>
<proteinExistence type="predicted"/>
<dbReference type="PANTHER" id="PTHR12526">
    <property type="entry name" value="GLYCOSYLTRANSFERASE"/>
    <property type="match status" value="1"/>
</dbReference>
<dbReference type="InterPro" id="IPR001296">
    <property type="entry name" value="Glyco_trans_1"/>
</dbReference>
<dbReference type="OrthoDB" id="9787111at2"/>
<dbReference type="EMBL" id="FOAF01000014">
    <property type="protein sequence ID" value="SEM49510.1"/>
    <property type="molecule type" value="Genomic_DNA"/>
</dbReference>
<gene>
    <name evidence="3" type="ORF">SAMN05661044_05327</name>
</gene>
<dbReference type="GO" id="GO:0016757">
    <property type="term" value="F:glycosyltransferase activity"/>
    <property type="evidence" value="ECO:0007669"/>
    <property type="project" value="InterPro"/>
</dbReference>
<dbReference type="STRING" id="407022.SAMN05661044_05327"/>
<name>A0A1H7YTS9_OLID1</name>
<evidence type="ECO:0000313" key="4">
    <source>
        <dbReference type="Proteomes" id="UP000199421"/>
    </source>
</evidence>
<dbReference type="AlphaFoldDB" id="A0A1H7YTS9"/>
<evidence type="ECO:0000313" key="3">
    <source>
        <dbReference type="EMBL" id="SEM49510.1"/>
    </source>
</evidence>
<keyword evidence="3" id="KW-0808">Transferase</keyword>
<evidence type="ECO:0000259" key="1">
    <source>
        <dbReference type="Pfam" id="PF00534"/>
    </source>
</evidence>
<accession>A0A1H7YTS9</accession>
<reference evidence="4" key="1">
    <citation type="submission" date="2016-10" db="EMBL/GenBank/DDBJ databases">
        <authorList>
            <person name="Varghese N."/>
            <person name="Submissions S."/>
        </authorList>
    </citation>
    <scope>NUCLEOTIDE SEQUENCE [LARGE SCALE GENOMIC DNA]</scope>
    <source>
        <strain evidence="4">DSM 18733</strain>
    </source>
</reference>
<dbReference type="InterPro" id="IPR028098">
    <property type="entry name" value="Glyco_trans_4-like_N"/>
</dbReference>
<keyword evidence="4" id="KW-1185">Reference proteome</keyword>
<dbReference type="RefSeq" id="WP_093332353.1">
    <property type="nucleotide sequence ID" value="NZ_FOAF01000014.1"/>
</dbReference>
<dbReference type="SUPFAM" id="SSF53756">
    <property type="entry name" value="UDP-Glycosyltransferase/glycogen phosphorylase"/>
    <property type="match status" value="1"/>
</dbReference>
<organism evidence="3 4">
    <name type="scientific">Olivibacter domesticus</name>
    <name type="common">Pseudosphingobacterium domesticum</name>
    <dbReference type="NCBI Taxonomy" id="407022"/>
    <lineage>
        <taxon>Bacteria</taxon>
        <taxon>Pseudomonadati</taxon>
        <taxon>Bacteroidota</taxon>
        <taxon>Sphingobacteriia</taxon>
        <taxon>Sphingobacteriales</taxon>
        <taxon>Sphingobacteriaceae</taxon>
        <taxon>Olivibacter</taxon>
    </lineage>
</organism>
<dbReference type="Proteomes" id="UP000199421">
    <property type="component" value="Unassembled WGS sequence"/>
</dbReference>
<dbReference type="PANTHER" id="PTHR12526:SF630">
    <property type="entry name" value="GLYCOSYLTRANSFERASE"/>
    <property type="match status" value="1"/>
</dbReference>
<evidence type="ECO:0000259" key="2">
    <source>
        <dbReference type="Pfam" id="PF13439"/>
    </source>
</evidence>
<feature type="domain" description="Glycosyltransferase subfamily 4-like N-terminal" evidence="2">
    <location>
        <begin position="16"/>
        <end position="205"/>
    </location>
</feature>
<sequence length="400" mass="45686">MKILYINALYSPLIKGGAEISLKVLVEGMQARGHEVVVLSLKPEEGLINETIDGVKVYRAGLKNAYWPFYNIKPGKISRLLWHIRDRYNAAMRDVVKKVIEIEQPDVVSCHNLVGWSIAVWDEIKKANIPLVQVLHDLYLLCPNSDMYKDNRSCDKQCFQCSLLRNQHRSLSNQVNAVVGISKFILKRFTDFHYFQEAKKHVIYNSRNIPESSIPKDRTIGQPLRVGYIGTLAEKKGIEWLIDQFNKIEVDVSLVIAGGGQKAYETNLRSINRNPKISFIGYVDPAQFYKQIDVLVVPSLWQEPLGMVAIEALAYYVPVIANAIGGLQETVIHEHNGLLCHDEEQDSLGLAILRLWQDVDLYNHLMKNTRRSVSRILSQQRMIDEYLEVLYGVHQSTKSK</sequence>
<protein>
    <submittedName>
        <fullName evidence="3">Glycosyltransferase involved in cell wall bisynthesis</fullName>
    </submittedName>
</protein>
<dbReference type="CDD" id="cd03823">
    <property type="entry name" value="GT4_ExpE7-like"/>
    <property type="match status" value="1"/>
</dbReference>
<dbReference type="Pfam" id="PF13439">
    <property type="entry name" value="Glyco_transf_4"/>
    <property type="match status" value="1"/>
</dbReference>
<dbReference type="Gene3D" id="3.40.50.2000">
    <property type="entry name" value="Glycogen Phosphorylase B"/>
    <property type="match status" value="2"/>
</dbReference>